<comment type="caution">
    <text evidence="2">The sequence shown here is derived from an EMBL/GenBank/DDBJ whole genome shotgun (WGS) entry which is preliminary data.</text>
</comment>
<dbReference type="Proteomes" id="UP001473063">
    <property type="component" value="Unassembled WGS sequence"/>
</dbReference>
<organism evidence="2 3">
    <name type="scientific">Blautia aquisgranensis</name>
    <dbReference type="NCBI Taxonomy" id="3133153"/>
    <lineage>
        <taxon>Bacteria</taxon>
        <taxon>Bacillati</taxon>
        <taxon>Bacillota</taxon>
        <taxon>Clostridia</taxon>
        <taxon>Lachnospirales</taxon>
        <taxon>Lachnospiraceae</taxon>
        <taxon>Blautia</taxon>
    </lineage>
</organism>
<feature type="transmembrane region" description="Helical" evidence="1">
    <location>
        <begin position="12"/>
        <end position="35"/>
    </location>
</feature>
<keyword evidence="1" id="KW-0472">Membrane</keyword>
<evidence type="ECO:0000313" key="2">
    <source>
        <dbReference type="EMBL" id="MEQ2372053.1"/>
    </source>
</evidence>
<dbReference type="RefSeq" id="WP_349057418.1">
    <property type="nucleotide sequence ID" value="NZ_JBBMEJ010000020.1"/>
</dbReference>
<evidence type="ECO:0000313" key="3">
    <source>
        <dbReference type="Proteomes" id="UP001473063"/>
    </source>
</evidence>
<reference evidence="2 3" key="1">
    <citation type="submission" date="2024-03" db="EMBL/GenBank/DDBJ databases">
        <title>Human intestinal bacterial collection.</title>
        <authorList>
            <person name="Pauvert C."/>
            <person name="Hitch T.C.A."/>
            <person name="Clavel T."/>
        </authorList>
    </citation>
    <scope>NUCLEOTIDE SEQUENCE [LARGE SCALE GENOMIC DNA]</scope>
    <source>
        <strain evidence="2 3">CLA-JM-H16</strain>
    </source>
</reference>
<evidence type="ECO:0000256" key="1">
    <source>
        <dbReference type="SAM" id="Phobius"/>
    </source>
</evidence>
<accession>A0ABV1BLE0</accession>
<keyword evidence="1" id="KW-1133">Transmembrane helix</keyword>
<name>A0ABV1BLE0_9FIRM</name>
<gene>
    <name evidence="2" type="ORF">WMO28_14185</name>
</gene>
<dbReference type="PROSITE" id="PS51257">
    <property type="entry name" value="PROKAR_LIPOPROTEIN"/>
    <property type="match status" value="1"/>
</dbReference>
<keyword evidence="3" id="KW-1185">Reference proteome</keyword>
<protein>
    <submittedName>
        <fullName evidence="2">Uncharacterized protein</fullName>
    </submittedName>
</protein>
<proteinExistence type="predicted"/>
<keyword evidence="1" id="KW-0812">Transmembrane</keyword>
<sequence>MKKIRGKGEGAILWKGFQVLLLVIVLAVGCMGHMAGGDMKSAARPQMYAWWGTLYPEFCFEKGEDAGESKTVKLSFWLAKALDW</sequence>
<dbReference type="EMBL" id="JBBMEJ010000020">
    <property type="protein sequence ID" value="MEQ2372053.1"/>
    <property type="molecule type" value="Genomic_DNA"/>
</dbReference>